<proteinExistence type="predicted"/>
<accession>A0A8X7YW49</accession>
<gene>
    <name evidence="1" type="ORF">POTOM_037658</name>
</gene>
<comment type="caution">
    <text evidence="1">The sequence shown here is derived from an EMBL/GenBank/DDBJ whole genome shotgun (WGS) entry which is preliminary data.</text>
</comment>
<reference evidence="1" key="1">
    <citation type="journal article" date="2020" name="bioRxiv">
        <title>Hybrid origin of Populus tomentosa Carr. identified through genome sequencing and phylogenomic analysis.</title>
        <authorList>
            <person name="An X."/>
            <person name="Gao K."/>
            <person name="Chen Z."/>
            <person name="Li J."/>
            <person name="Yang X."/>
            <person name="Yang X."/>
            <person name="Zhou J."/>
            <person name="Guo T."/>
            <person name="Zhao T."/>
            <person name="Huang S."/>
            <person name="Miao D."/>
            <person name="Khan W.U."/>
            <person name="Rao P."/>
            <person name="Ye M."/>
            <person name="Lei B."/>
            <person name="Liao W."/>
            <person name="Wang J."/>
            <person name="Ji L."/>
            <person name="Li Y."/>
            <person name="Guo B."/>
            <person name="Mustafa N.S."/>
            <person name="Li S."/>
            <person name="Yun Q."/>
            <person name="Keller S.R."/>
            <person name="Mao J."/>
            <person name="Zhang R."/>
            <person name="Strauss S.H."/>
        </authorList>
    </citation>
    <scope>NUCLEOTIDE SEQUENCE</scope>
    <source>
        <strain evidence="1">GM15</strain>
        <tissue evidence="1">Leaf</tissue>
    </source>
</reference>
<evidence type="ECO:0000313" key="1">
    <source>
        <dbReference type="EMBL" id="KAG6757350.1"/>
    </source>
</evidence>
<sequence>MPSNNPVKFPPDLRIGVGRLFLPDDRSLWPRDLLDLLLQKDLEIWVTKDHRVKESWIKKYVVDPPDVSSLPSARRN</sequence>
<organism evidence="1 2">
    <name type="scientific">Populus tomentosa</name>
    <name type="common">Chinese white poplar</name>
    <dbReference type="NCBI Taxonomy" id="118781"/>
    <lineage>
        <taxon>Eukaryota</taxon>
        <taxon>Viridiplantae</taxon>
        <taxon>Streptophyta</taxon>
        <taxon>Embryophyta</taxon>
        <taxon>Tracheophyta</taxon>
        <taxon>Spermatophyta</taxon>
        <taxon>Magnoliopsida</taxon>
        <taxon>eudicotyledons</taxon>
        <taxon>Gunneridae</taxon>
        <taxon>Pentapetalae</taxon>
        <taxon>rosids</taxon>
        <taxon>fabids</taxon>
        <taxon>Malpighiales</taxon>
        <taxon>Salicaceae</taxon>
        <taxon>Saliceae</taxon>
        <taxon>Populus</taxon>
    </lineage>
</organism>
<dbReference type="Proteomes" id="UP000886885">
    <property type="component" value="Chromosome 10D"/>
</dbReference>
<evidence type="ECO:0000313" key="2">
    <source>
        <dbReference type="Proteomes" id="UP000886885"/>
    </source>
</evidence>
<name>A0A8X7YW49_POPTO</name>
<dbReference type="AlphaFoldDB" id="A0A8X7YW49"/>
<dbReference type="EMBL" id="JAAWWB010000020">
    <property type="protein sequence ID" value="KAG6757350.1"/>
    <property type="molecule type" value="Genomic_DNA"/>
</dbReference>
<keyword evidence="2" id="KW-1185">Reference proteome</keyword>
<protein>
    <submittedName>
        <fullName evidence="1">Uncharacterized protein</fullName>
    </submittedName>
</protein>